<sequence length="254" mass="30004">MLRQELLPFFDIENVRKMLLLSKLSNQIIIDHFLGDFSRLKVLIASHWNIPLQELHNFQTLDQIHQSNRLFNVKDSPFTYLRFNQEKKKFDYLAYPGGNWEHKQISFNYKFKNFPGSQFGKPSVNLHYDSDIYAWVMASNIKTARYHVYLLHGRKGKSNCRELNYINVNAIVQQSDDTGKIEEQKYNLIHEVFIKNENFDSMMLEQIIKEKIGEIDLTQYNTSSCNVKIDFENFGVPSHKFAWILDGMILEPIQ</sequence>
<dbReference type="Proteomes" id="UP000039865">
    <property type="component" value="Unassembled WGS sequence"/>
</dbReference>
<dbReference type="InParanoid" id="A0A078AVW0"/>
<protein>
    <submittedName>
        <fullName evidence="1">Uncharacterized protein</fullName>
    </submittedName>
</protein>
<keyword evidence="2" id="KW-1185">Reference proteome</keyword>
<evidence type="ECO:0000313" key="2">
    <source>
        <dbReference type="Proteomes" id="UP000039865"/>
    </source>
</evidence>
<dbReference type="AlphaFoldDB" id="A0A078AVW0"/>
<reference evidence="1 2" key="1">
    <citation type="submission" date="2014-06" db="EMBL/GenBank/DDBJ databases">
        <authorList>
            <person name="Swart Estienne"/>
        </authorList>
    </citation>
    <scope>NUCLEOTIDE SEQUENCE [LARGE SCALE GENOMIC DNA]</scope>
    <source>
        <strain evidence="1 2">130c</strain>
    </source>
</reference>
<accession>A0A078AVW0</accession>
<evidence type="ECO:0000313" key="1">
    <source>
        <dbReference type="EMBL" id="CDW86575.1"/>
    </source>
</evidence>
<name>A0A078AVW0_STYLE</name>
<gene>
    <name evidence="1" type="primary">Contig4703.g5025</name>
    <name evidence="1" type="ORF">STYLEM_15670</name>
</gene>
<proteinExistence type="predicted"/>
<organism evidence="1 2">
    <name type="scientific">Stylonychia lemnae</name>
    <name type="common">Ciliate</name>
    <dbReference type="NCBI Taxonomy" id="5949"/>
    <lineage>
        <taxon>Eukaryota</taxon>
        <taxon>Sar</taxon>
        <taxon>Alveolata</taxon>
        <taxon>Ciliophora</taxon>
        <taxon>Intramacronucleata</taxon>
        <taxon>Spirotrichea</taxon>
        <taxon>Stichotrichia</taxon>
        <taxon>Sporadotrichida</taxon>
        <taxon>Oxytrichidae</taxon>
        <taxon>Stylonychinae</taxon>
        <taxon>Stylonychia</taxon>
    </lineage>
</organism>
<dbReference type="EMBL" id="CCKQ01014788">
    <property type="protein sequence ID" value="CDW86575.1"/>
    <property type="molecule type" value="Genomic_DNA"/>
</dbReference>